<name>A0A376BTP6_9NEIS</name>
<dbReference type="EMBL" id="UFSO01000003">
    <property type="protein sequence ID" value="SSY80357.1"/>
    <property type="molecule type" value="Genomic_DNA"/>
</dbReference>
<reference evidence="1 2" key="1">
    <citation type="submission" date="2018-06" db="EMBL/GenBank/DDBJ databases">
        <authorList>
            <consortium name="Pathogen Informatics"/>
            <person name="Doyle S."/>
        </authorList>
    </citation>
    <scope>NUCLEOTIDE SEQUENCE [LARGE SCALE GENOMIC DNA]</scope>
    <source>
        <strain evidence="1 2">NCTC10283</strain>
    </source>
</reference>
<sequence length="52" mass="6117">MINLYDKLGLHMLANPKEIERAIQQAAQKQSMSINELKKTREILLNPEIRKR</sequence>
<proteinExistence type="predicted"/>
<dbReference type="RefSeq" id="WP_156961092.1">
    <property type="nucleotide sequence ID" value="NZ_CP091519.2"/>
</dbReference>
<protein>
    <submittedName>
        <fullName evidence="1">Uncharacterized protein</fullName>
    </submittedName>
</protein>
<gene>
    <name evidence="1" type="ORF">NCTC10283_01914</name>
</gene>
<evidence type="ECO:0000313" key="2">
    <source>
        <dbReference type="Proteomes" id="UP000254209"/>
    </source>
</evidence>
<dbReference type="Proteomes" id="UP000254209">
    <property type="component" value="Unassembled WGS sequence"/>
</dbReference>
<keyword evidence="2" id="KW-1185">Reference proteome</keyword>
<accession>A0A376BTP6</accession>
<organism evidence="1 2">
    <name type="scientific">Alysiella crassa</name>
    <dbReference type="NCBI Taxonomy" id="153491"/>
    <lineage>
        <taxon>Bacteria</taxon>
        <taxon>Pseudomonadati</taxon>
        <taxon>Pseudomonadota</taxon>
        <taxon>Betaproteobacteria</taxon>
        <taxon>Neisseriales</taxon>
        <taxon>Neisseriaceae</taxon>
        <taxon>Alysiella</taxon>
    </lineage>
</organism>
<evidence type="ECO:0000313" key="1">
    <source>
        <dbReference type="EMBL" id="SSY80357.1"/>
    </source>
</evidence>
<dbReference type="STRING" id="1120980.GCA_000745955_00170"/>
<dbReference type="AlphaFoldDB" id="A0A376BTP6"/>